<dbReference type="InterPro" id="IPR018060">
    <property type="entry name" value="HTH_AraC"/>
</dbReference>
<dbReference type="InterPro" id="IPR002818">
    <property type="entry name" value="DJ-1/PfpI"/>
</dbReference>
<reference evidence="4 5" key="1">
    <citation type="journal article" date="2024" name="Chem. Sci.">
        <title>Discovery of megapolipeptins by genome mining of a Burkholderiales bacteria collection.</title>
        <authorList>
            <person name="Paulo B.S."/>
            <person name="Recchia M.J.J."/>
            <person name="Lee S."/>
            <person name="Fergusson C.H."/>
            <person name="Romanowski S.B."/>
            <person name="Hernandez A."/>
            <person name="Krull N."/>
            <person name="Liu D.Y."/>
            <person name="Cavanagh H."/>
            <person name="Bos A."/>
            <person name="Gray C.A."/>
            <person name="Murphy B.T."/>
            <person name="Linington R.G."/>
            <person name="Eustaquio A.S."/>
        </authorList>
    </citation>
    <scope>NUCLEOTIDE SEQUENCE [LARGE SCALE GENOMIC DNA]</scope>
    <source>
        <strain evidence="4 5">RL21-008-BIB-A</strain>
    </source>
</reference>
<keyword evidence="5" id="KW-1185">Reference proteome</keyword>
<dbReference type="InterPro" id="IPR052158">
    <property type="entry name" value="INH-QAR"/>
</dbReference>
<dbReference type="PROSITE" id="PS01124">
    <property type="entry name" value="HTH_ARAC_FAMILY_2"/>
    <property type="match status" value="1"/>
</dbReference>
<proteinExistence type="predicted"/>
<dbReference type="SUPFAM" id="SSF46689">
    <property type="entry name" value="Homeodomain-like"/>
    <property type="match status" value="2"/>
</dbReference>
<protein>
    <submittedName>
        <fullName evidence="4">GlxA family transcriptional regulator</fullName>
    </submittedName>
</protein>
<dbReference type="CDD" id="cd03137">
    <property type="entry name" value="GATase1_AraC_1"/>
    <property type="match status" value="1"/>
</dbReference>
<dbReference type="Pfam" id="PF01965">
    <property type="entry name" value="DJ-1_PfpI"/>
    <property type="match status" value="1"/>
</dbReference>
<dbReference type="InterPro" id="IPR029062">
    <property type="entry name" value="Class_I_gatase-like"/>
</dbReference>
<feature type="domain" description="HTH araC/xylS-type" evidence="3">
    <location>
        <begin position="220"/>
        <end position="318"/>
    </location>
</feature>
<sequence length="327" mass="35789">MRKIGFLLFLDCSLLDFTGPLTAFDVANRISLERSGAGSAQRPYQLRVMSEQGGMLESASGTAVVTHPLDRSALDTLIIAGGAGPREGVLSDTLLDYTRHAAGLARRVASVCTGAFVLAAAGLLDGKRATTHWRMAARLQRMHPLVQVDSDKIFIKDGQVWTSAGITAGIDLALALIEEDLGVELARAVARELVVYHRRPGGQSQFSNLLEMDPPSGRIREALSYARSHLHEVLTADRLAEIACLSRRQFDRAFSAETGQTPAKAIEKLRAEAARPRVEAGEESLENIARAVGFDDPERMRRAFLRVFGYPPQAIRRAQRQQEALYL</sequence>
<dbReference type="Proteomes" id="UP001629246">
    <property type="component" value="Unassembled WGS sequence"/>
</dbReference>
<organism evidence="4 5">
    <name type="scientific">Herbaspirillum lusitanum</name>
    <dbReference type="NCBI Taxonomy" id="213312"/>
    <lineage>
        <taxon>Bacteria</taxon>
        <taxon>Pseudomonadati</taxon>
        <taxon>Pseudomonadota</taxon>
        <taxon>Betaproteobacteria</taxon>
        <taxon>Burkholderiales</taxon>
        <taxon>Oxalobacteraceae</taxon>
        <taxon>Herbaspirillum</taxon>
    </lineage>
</organism>
<dbReference type="EMBL" id="JAQQFM010000001">
    <property type="protein sequence ID" value="MFL9923181.1"/>
    <property type="molecule type" value="Genomic_DNA"/>
</dbReference>
<evidence type="ECO:0000259" key="3">
    <source>
        <dbReference type="PROSITE" id="PS01124"/>
    </source>
</evidence>
<dbReference type="PANTHER" id="PTHR43130:SF3">
    <property type="entry name" value="HTH-TYPE TRANSCRIPTIONAL REGULATOR RV1931C"/>
    <property type="match status" value="1"/>
</dbReference>
<keyword evidence="2" id="KW-0804">Transcription</keyword>
<evidence type="ECO:0000256" key="2">
    <source>
        <dbReference type="ARBA" id="ARBA00023163"/>
    </source>
</evidence>
<dbReference type="Pfam" id="PF12833">
    <property type="entry name" value="HTH_18"/>
    <property type="match status" value="1"/>
</dbReference>
<dbReference type="RefSeq" id="WP_408154545.1">
    <property type="nucleotide sequence ID" value="NZ_JAQQFM010000001.1"/>
</dbReference>
<name>A0ABW9A2S2_9BURK</name>
<evidence type="ECO:0000313" key="5">
    <source>
        <dbReference type="Proteomes" id="UP001629246"/>
    </source>
</evidence>
<dbReference type="SMART" id="SM00342">
    <property type="entry name" value="HTH_ARAC"/>
    <property type="match status" value="1"/>
</dbReference>
<dbReference type="Gene3D" id="3.40.50.880">
    <property type="match status" value="1"/>
</dbReference>
<gene>
    <name evidence="4" type="ORF">PQR62_02805</name>
</gene>
<accession>A0ABW9A2S2</accession>
<dbReference type="SUPFAM" id="SSF52317">
    <property type="entry name" value="Class I glutamine amidotransferase-like"/>
    <property type="match status" value="1"/>
</dbReference>
<dbReference type="InterPro" id="IPR009057">
    <property type="entry name" value="Homeodomain-like_sf"/>
</dbReference>
<evidence type="ECO:0000256" key="1">
    <source>
        <dbReference type="ARBA" id="ARBA00023015"/>
    </source>
</evidence>
<dbReference type="PANTHER" id="PTHR43130">
    <property type="entry name" value="ARAC-FAMILY TRANSCRIPTIONAL REGULATOR"/>
    <property type="match status" value="1"/>
</dbReference>
<evidence type="ECO:0000313" key="4">
    <source>
        <dbReference type="EMBL" id="MFL9923181.1"/>
    </source>
</evidence>
<dbReference type="Gene3D" id="1.10.10.60">
    <property type="entry name" value="Homeodomain-like"/>
    <property type="match status" value="1"/>
</dbReference>
<keyword evidence="1" id="KW-0805">Transcription regulation</keyword>
<comment type="caution">
    <text evidence="4">The sequence shown here is derived from an EMBL/GenBank/DDBJ whole genome shotgun (WGS) entry which is preliminary data.</text>
</comment>